<evidence type="ECO:0000256" key="2">
    <source>
        <dbReference type="ARBA" id="ARBA00022737"/>
    </source>
</evidence>
<evidence type="ECO:0000313" key="4">
    <source>
        <dbReference type="Proteomes" id="UP000613743"/>
    </source>
</evidence>
<sequence>MNKVTQTLITTSAIVLGWLFSVSVSADSARWPALPEPVSNNAVAKVKVNGRDILLSFLGLGAGKGYEDIHNKAWKLELDKVNSQWQAIEPVPHANPIAGRLAAIAVGIDDQAYVFGGFTVDKKHHEVSTQDNYRYDVRANSYGRIADMPVAVDDVALVTYQNRYIYLLGGWHQHGNVNLVQVYDTLNNTWSQATPIPAPAVFGQAAGIVDNQLVLCDGVTVTPMLKQARTFTASPVCLFGKIRRDNHLRIDWQLIPHYSVATKQQGTTAQQAVAHYRMAATGAARQHQIIFLGGSDNPYNYDGIGYNNLPSQASNRLYRFDLRRQQWLAPQQITTGSMDHRGLILYHGMLLTVGGMVNPQQVTNQVLATPLPRGR</sequence>
<reference evidence="3" key="2">
    <citation type="submission" date="2020-09" db="EMBL/GenBank/DDBJ databases">
        <authorList>
            <person name="Sun Q."/>
            <person name="Ohkuma M."/>
        </authorList>
    </citation>
    <scope>NUCLEOTIDE SEQUENCE</scope>
    <source>
        <strain evidence="3">JCM 30804</strain>
    </source>
</reference>
<dbReference type="PANTHER" id="PTHR45632">
    <property type="entry name" value="LD33804P"/>
    <property type="match status" value="1"/>
</dbReference>
<organism evidence="3 4">
    <name type="scientific">Shewanella gelidii</name>
    <dbReference type="NCBI Taxonomy" id="1642821"/>
    <lineage>
        <taxon>Bacteria</taxon>
        <taxon>Pseudomonadati</taxon>
        <taxon>Pseudomonadota</taxon>
        <taxon>Gammaproteobacteria</taxon>
        <taxon>Alteromonadales</taxon>
        <taxon>Shewanellaceae</taxon>
        <taxon>Shewanella</taxon>
    </lineage>
</organism>
<dbReference type="InterPro" id="IPR015915">
    <property type="entry name" value="Kelch-typ_b-propeller"/>
</dbReference>
<comment type="caution">
    <text evidence="3">The sequence shown here is derived from an EMBL/GenBank/DDBJ whole genome shotgun (WGS) entry which is preliminary data.</text>
</comment>
<evidence type="ECO:0000313" key="3">
    <source>
        <dbReference type="EMBL" id="GGI88156.1"/>
    </source>
</evidence>
<name>A0A917NCY7_9GAMM</name>
<dbReference type="SUPFAM" id="SSF117281">
    <property type="entry name" value="Kelch motif"/>
    <property type="match status" value="1"/>
</dbReference>
<dbReference type="AlphaFoldDB" id="A0A917NCY7"/>
<gene>
    <name evidence="3" type="ORF">GCM10009332_26950</name>
</gene>
<dbReference type="EMBL" id="BMPZ01000008">
    <property type="protein sequence ID" value="GGI88156.1"/>
    <property type="molecule type" value="Genomic_DNA"/>
</dbReference>
<evidence type="ECO:0008006" key="5">
    <source>
        <dbReference type="Google" id="ProtNLM"/>
    </source>
</evidence>
<dbReference type="InterPro" id="IPR056734">
    <property type="entry name" value="NANM"/>
</dbReference>
<dbReference type="PANTHER" id="PTHR45632:SF3">
    <property type="entry name" value="KELCH-LIKE PROTEIN 32"/>
    <property type="match status" value="1"/>
</dbReference>
<dbReference type="RefSeq" id="WP_188921781.1">
    <property type="nucleotide sequence ID" value="NZ_BMPZ01000008.1"/>
</dbReference>
<protein>
    <recommendedName>
        <fullName evidence="5">Galactose oxidase</fullName>
    </recommendedName>
</protein>
<reference evidence="3" key="1">
    <citation type="journal article" date="2014" name="Int. J. Syst. Evol. Microbiol.">
        <title>Complete genome sequence of Corynebacterium casei LMG S-19264T (=DSM 44701T), isolated from a smear-ripened cheese.</title>
        <authorList>
            <consortium name="US DOE Joint Genome Institute (JGI-PGF)"/>
            <person name="Walter F."/>
            <person name="Albersmeier A."/>
            <person name="Kalinowski J."/>
            <person name="Ruckert C."/>
        </authorList>
    </citation>
    <scope>NUCLEOTIDE SEQUENCE</scope>
    <source>
        <strain evidence="3">JCM 30804</strain>
    </source>
</reference>
<proteinExistence type="predicted"/>
<accession>A0A917NCY7</accession>
<dbReference type="Pfam" id="PF24996">
    <property type="entry name" value="NANM"/>
    <property type="match status" value="1"/>
</dbReference>
<evidence type="ECO:0000256" key="1">
    <source>
        <dbReference type="ARBA" id="ARBA00022441"/>
    </source>
</evidence>
<dbReference type="Gene3D" id="2.120.10.80">
    <property type="entry name" value="Kelch-type beta propeller"/>
    <property type="match status" value="2"/>
</dbReference>
<keyword evidence="4" id="KW-1185">Reference proteome</keyword>
<keyword evidence="2" id="KW-0677">Repeat</keyword>
<dbReference type="Proteomes" id="UP000613743">
    <property type="component" value="Unassembled WGS sequence"/>
</dbReference>
<keyword evidence="1" id="KW-0880">Kelch repeat</keyword>